<evidence type="ECO:0000313" key="2">
    <source>
        <dbReference type="EMBL" id="KNZ56360.1"/>
    </source>
</evidence>
<dbReference type="STRING" id="27349.A0A0L6V8D4"/>
<sequence>MINPNLEENKNKTSIHTAGPSISVPPGHAKIHKKLVSNKSASTALKNLAKNRTKKITTKNQSSTQHFPHQPISGKVKHLIEKEIFENNKKQIDVAKTFGTSEQQLKTDIATSILLLLEEESSTTLKKLTEHLKSNHNIQVSPGEIQKMLKTIDVTWNTVTPIPNEAAFLQEQHDYSGFNSQTHPLYGYSLTGQAAILKKNARGLMINLVGAMSEEGIIYFELLNKDEKKKTGTTLNDIWEFFNQQTD</sequence>
<organism evidence="2 3">
    <name type="scientific">Puccinia sorghi</name>
    <dbReference type="NCBI Taxonomy" id="27349"/>
    <lineage>
        <taxon>Eukaryota</taxon>
        <taxon>Fungi</taxon>
        <taxon>Dikarya</taxon>
        <taxon>Basidiomycota</taxon>
        <taxon>Pucciniomycotina</taxon>
        <taxon>Pucciniomycetes</taxon>
        <taxon>Pucciniales</taxon>
        <taxon>Pucciniaceae</taxon>
        <taxon>Puccinia</taxon>
    </lineage>
</organism>
<evidence type="ECO:0000313" key="3">
    <source>
        <dbReference type="Proteomes" id="UP000037035"/>
    </source>
</evidence>
<comment type="caution">
    <text evidence="2">The sequence shown here is derived from an EMBL/GenBank/DDBJ whole genome shotgun (WGS) entry which is preliminary data.</text>
</comment>
<evidence type="ECO:0000256" key="1">
    <source>
        <dbReference type="SAM" id="MobiDB-lite"/>
    </source>
</evidence>
<feature type="region of interest" description="Disordered" evidence="1">
    <location>
        <begin position="1"/>
        <end position="26"/>
    </location>
</feature>
<dbReference type="Proteomes" id="UP000037035">
    <property type="component" value="Unassembled WGS sequence"/>
</dbReference>
<name>A0A0L6V8D4_9BASI</name>
<dbReference type="EMBL" id="LAVV01007306">
    <property type="protein sequence ID" value="KNZ56360.1"/>
    <property type="molecule type" value="Genomic_DNA"/>
</dbReference>
<proteinExistence type="predicted"/>
<dbReference type="AlphaFoldDB" id="A0A0L6V8D4"/>
<protein>
    <submittedName>
        <fullName evidence="2">Uncharacterized protein</fullName>
    </submittedName>
</protein>
<dbReference type="VEuPathDB" id="FungiDB:VP01_2422g4"/>
<gene>
    <name evidence="2" type="ORF">VP01_2422g4</name>
</gene>
<reference evidence="2 3" key="1">
    <citation type="submission" date="2015-08" db="EMBL/GenBank/DDBJ databases">
        <title>Next Generation Sequencing and Analysis of the Genome of Puccinia sorghi L Schw, the Causal Agent of Maize Common Rust.</title>
        <authorList>
            <person name="Rochi L."/>
            <person name="Burguener G."/>
            <person name="Darino M."/>
            <person name="Turjanski A."/>
            <person name="Kreff E."/>
            <person name="Dieguez M.J."/>
            <person name="Sacco F."/>
        </authorList>
    </citation>
    <scope>NUCLEOTIDE SEQUENCE [LARGE SCALE GENOMIC DNA]</scope>
    <source>
        <strain evidence="2 3">RO10H11247</strain>
    </source>
</reference>
<accession>A0A0L6V8D4</accession>
<keyword evidence="3" id="KW-1185">Reference proteome</keyword>